<name>A0ABQ6MUB7_9STRA</name>
<feature type="transmembrane region" description="Helical" evidence="2">
    <location>
        <begin position="402"/>
        <end position="423"/>
    </location>
</feature>
<feature type="region of interest" description="Disordered" evidence="1">
    <location>
        <begin position="324"/>
        <end position="385"/>
    </location>
</feature>
<evidence type="ECO:0000256" key="1">
    <source>
        <dbReference type="SAM" id="MobiDB-lite"/>
    </source>
</evidence>
<evidence type="ECO:0000313" key="3">
    <source>
        <dbReference type="EMBL" id="GMI33509.1"/>
    </source>
</evidence>
<keyword evidence="4" id="KW-1185">Reference proteome</keyword>
<dbReference type="Proteomes" id="UP001165060">
    <property type="component" value="Unassembled WGS sequence"/>
</dbReference>
<comment type="caution">
    <text evidence="3">The sequence shown here is derived from an EMBL/GenBank/DDBJ whole genome shotgun (WGS) entry which is preliminary data.</text>
</comment>
<organism evidence="3 4">
    <name type="scientific">Tetraparma gracilis</name>
    <dbReference type="NCBI Taxonomy" id="2962635"/>
    <lineage>
        <taxon>Eukaryota</taxon>
        <taxon>Sar</taxon>
        <taxon>Stramenopiles</taxon>
        <taxon>Ochrophyta</taxon>
        <taxon>Bolidophyceae</taxon>
        <taxon>Parmales</taxon>
        <taxon>Triparmaceae</taxon>
        <taxon>Tetraparma</taxon>
    </lineage>
</organism>
<protein>
    <submittedName>
        <fullName evidence="3">Uncharacterized protein</fullName>
    </submittedName>
</protein>
<gene>
    <name evidence="3" type="ORF">TeGR_g3268</name>
</gene>
<accession>A0ABQ6MUB7</accession>
<feature type="compositionally biased region" description="Basic and acidic residues" evidence="1">
    <location>
        <begin position="359"/>
        <end position="383"/>
    </location>
</feature>
<evidence type="ECO:0000256" key="2">
    <source>
        <dbReference type="SAM" id="Phobius"/>
    </source>
</evidence>
<keyword evidence="2" id="KW-1133">Transmembrane helix</keyword>
<keyword evidence="2" id="KW-0472">Membrane</keyword>
<sequence length="429" mass="47524">MEQPEKIKVLCISMGGPRADSIRAQLNHPSFELVFSPGVPSRSLSTKKGLLNACYAAGILMEDPALTTLAEPPASSSQRGQWDDMDYPSELWKKGKHLARDRAVLACLLAHLTAMPAAVEMRADIIIEDNVRTLRDLPALAEQIRSFQAASSGADVRYFGYLGPRDNLTYLYSTHLPAHAVDGAAPFPYRGEHFNDDTPGISGAALWGAFAYMVTARGHELVRDRLREDIGSLLWRGKRMRVHVCKPVDKLIPRAVREGGGTVVIKEKACFFRAPMLPSKIHGKFDAEFCRSTELQLDRSGIKWDEINLEPAERETVALHEETGEWGPSLGVGGDQGKAGEETKGTTLEVKAGGKKKKAETYAREERRKEAEERKRKKDEWKALRASGHVPRMRALQRKRRAAALLAGAVVVLGFGVVLGLRLTRSRRR</sequence>
<dbReference type="EMBL" id="BRYB01001778">
    <property type="protein sequence ID" value="GMI33509.1"/>
    <property type="molecule type" value="Genomic_DNA"/>
</dbReference>
<reference evidence="3 4" key="1">
    <citation type="journal article" date="2023" name="Commun. Biol.">
        <title>Genome analysis of Parmales, the sister group of diatoms, reveals the evolutionary specialization of diatoms from phago-mixotrophs to photoautotrophs.</title>
        <authorList>
            <person name="Ban H."/>
            <person name="Sato S."/>
            <person name="Yoshikawa S."/>
            <person name="Yamada K."/>
            <person name="Nakamura Y."/>
            <person name="Ichinomiya M."/>
            <person name="Sato N."/>
            <person name="Blanc-Mathieu R."/>
            <person name="Endo H."/>
            <person name="Kuwata A."/>
            <person name="Ogata H."/>
        </authorList>
    </citation>
    <scope>NUCLEOTIDE SEQUENCE [LARGE SCALE GENOMIC DNA]</scope>
</reference>
<keyword evidence="2" id="KW-0812">Transmembrane</keyword>
<evidence type="ECO:0000313" key="4">
    <source>
        <dbReference type="Proteomes" id="UP001165060"/>
    </source>
</evidence>
<proteinExistence type="predicted"/>